<gene>
    <name evidence="1" type="ORF">AVEN_267271_1</name>
</gene>
<evidence type="ECO:0000313" key="1">
    <source>
        <dbReference type="EMBL" id="GBO39848.1"/>
    </source>
</evidence>
<reference evidence="1 2" key="1">
    <citation type="journal article" date="2019" name="Sci. Rep.">
        <title>Orb-weaving spider Araneus ventricosus genome elucidates the spidroin gene catalogue.</title>
        <authorList>
            <person name="Kono N."/>
            <person name="Nakamura H."/>
            <person name="Ohtoshi R."/>
            <person name="Moran D.A.P."/>
            <person name="Shinohara A."/>
            <person name="Yoshida Y."/>
            <person name="Fujiwara M."/>
            <person name="Mori M."/>
            <person name="Tomita M."/>
            <person name="Arakawa K."/>
        </authorList>
    </citation>
    <scope>NUCLEOTIDE SEQUENCE [LARGE SCALE GENOMIC DNA]</scope>
</reference>
<comment type="caution">
    <text evidence="1">The sequence shown here is derived from an EMBL/GenBank/DDBJ whole genome shotgun (WGS) entry which is preliminary data.</text>
</comment>
<proteinExistence type="predicted"/>
<evidence type="ECO:0000313" key="2">
    <source>
        <dbReference type="Proteomes" id="UP000499080"/>
    </source>
</evidence>
<dbReference type="Proteomes" id="UP000499080">
    <property type="component" value="Unassembled WGS sequence"/>
</dbReference>
<organism evidence="1 2">
    <name type="scientific">Araneus ventricosus</name>
    <name type="common">Orbweaver spider</name>
    <name type="synonym">Epeira ventricosa</name>
    <dbReference type="NCBI Taxonomy" id="182803"/>
    <lineage>
        <taxon>Eukaryota</taxon>
        <taxon>Metazoa</taxon>
        <taxon>Ecdysozoa</taxon>
        <taxon>Arthropoda</taxon>
        <taxon>Chelicerata</taxon>
        <taxon>Arachnida</taxon>
        <taxon>Araneae</taxon>
        <taxon>Araneomorphae</taxon>
        <taxon>Entelegynae</taxon>
        <taxon>Araneoidea</taxon>
        <taxon>Araneidae</taxon>
        <taxon>Araneus</taxon>
    </lineage>
</organism>
<keyword evidence="2" id="KW-1185">Reference proteome</keyword>
<dbReference type="OrthoDB" id="10631198at2759"/>
<dbReference type="EMBL" id="BGPR01064953">
    <property type="protein sequence ID" value="GBO39848.1"/>
    <property type="molecule type" value="Genomic_DNA"/>
</dbReference>
<accession>A0A4Y2WSU7</accession>
<dbReference type="AlphaFoldDB" id="A0A4Y2WSU7"/>
<name>A0A4Y2WSU7_ARAVE</name>
<feature type="non-terminal residue" evidence="1">
    <location>
        <position position="1"/>
    </location>
</feature>
<protein>
    <submittedName>
        <fullName evidence="1">Uncharacterized protein</fullName>
    </submittedName>
</protein>
<sequence length="62" mass="6854">DKRKGNKPKFESDAFVCTVEGVQESEVWIAGSEVWITGSEVWITGSEVWITGSEASAHMTKH</sequence>